<protein>
    <submittedName>
        <fullName evidence="1">K(+)-transporting ATPase subunit F</fullName>
    </submittedName>
</protein>
<evidence type="ECO:0000313" key="1">
    <source>
        <dbReference type="EMBL" id="GAA5163156.1"/>
    </source>
</evidence>
<name>A0ABP9QJY2_9RHOO</name>
<dbReference type="CDD" id="cd07818">
    <property type="entry name" value="SRPBCC_1"/>
    <property type="match status" value="1"/>
</dbReference>
<gene>
    <name evidence="1" type="primary">kdpF</name>
    <name evidence="1" type="ORF">GCM10025770_14880</name>
</gene>
<organism evidence="1 2">
    <name type="scientific">Viridibacterium curvum</name>
    <dbReference type="NCBI Taxonomy" id="1101404"/>
    <lineage>
        <taxon>Bacteria</taxon>
        <taxon>Pseudomonadati</taxon>
        <taxon>Pseudomonadota</taxon>
        <taxon>Betaproteobacteria</taxon>
        <taxon>Rhodocyclales</taxon>
        <taxon>Rhodocyclaceae</taxon>
        <taxon>Viridibacterium</taxon>
    </lineage>
</organism>
<comment type="caution">
    <text evidence="1">The sequence shown here is derived from an EMBL/GenBank/DDBJ whole genome shotgun (WGS) entry which is preliminary data.</text>
</comment>
<accession>A0ABP9QJY2</accession>
<dbReference type="InterPro" id="IPR023393">
    <property type="entry name" value="START-like_dom_sf"/>
</dbReference>
<proteinExistence type="predicted"/>
<dbReference type="InterPro" id="IPR019587">
    <property type="entry name" value="Polyketide_cyclase/dehydratase"/>
</dbReference>
<dbReference type="Proteomes" id="UP001500547">
    <property type="component" value="Unassembled WGS sequence"/>
</dbReference>
<dbReference type="Pfam" id="PF10604">
    <property type="entry name" value="Polyketide_cyc2"/>
    <property type="match status" value="1"/>
</dbReference>
<keyword evidence="2" id="KW-1185">Reference proteome</keyword>
<dbReference type="Gene3D" id="3.30.530.20">
    <property type="match status" value="1"/>
</dbReference>
<evidence type="ECO:0000313" key="2">
    <source>
        <dbReference type="Proteomes" id="UP001500547"/>
    </source>
</evidence>
<dbReference type="RefSeq" id="WP_345532251.1">
    <property type="nucleotide sequence ID" value="NZ_BAABLD010000007.1"/>
</dbReference>
<sequence>MKILKRIALALGVLIAGILLFALTKPDTFRVQRSISINAAPEKIFALINDFHQWEAWSPWEKLDPAMKRTFSGPASGKGSVYAWEGNGQVGAGRMEILDTTQPTRILIDLQFFAPMEGHNTAEFLLQPQGGATTVSWSMQGPNTYLGKVIQVFCDIGDFVGKDFDKGLAGMKLAAEKN</sequence>
<dbReference type="EMBL" id="BAABLD010000007">
    <property type="protein sequence ID" value="GAA5163156.1"/>
    <property type="molecule type" value="Genomic_DNA"/>
</dbReference>
<reference evidence="2" key="1">
    <citation type="journal article" date="2019" name="Int. J. Syst. Evol. Microbiol.">
        <title>The Global Catalogue of Microorganisms (GCM) 10K type strain sequencing project: providing services to taxonomists for standard genome sequencing and annotation.</title>
        <authorList>
            <consortium name="The Broad Institute Genomics Platform"/>
            <consortium name="The Broad Institute Genome Sequencing Center for Infectious Disease"/>
            <person name="Wu L."/>
            <person name="Ma J."/>
        </authorList>
    </citation>
    <scope>NUCLEOTIDE SEQUENCE [LARGE SCALE GENOMIC DNA]</scope>
    <source>
        <strain evidence="2">JCM 18715</strain>
    </source>
</reference>
<dbReference type="SUPFAM" id="SSF55961">
    <property type="entry name" value="Bet v1-like"/>
    <property type="match status" value="1"/>
</dbReference>